<dbReference type="AlphaFoldDB" id="A0A6S6UMW6"/>
<organism evidence="2">
    <name type="scientific">uncultured Thiotrichaceae bacterium</name>
    <dbReference type="NCBI Taxonomy" id="298394"/>
    <lineage>
        <taxon>Bacteria</taxon>
        <taxon>Pseudomonadati</taxon>
        <taxon>Pseudomonadota</taxon>
        <taxon>Gammaproteobacteria</taxon>
        <taxon>Thiotrichales</taxon>
        <taxon>Thiotrichaceae</taxon>
        <taxon>environmental samples</taxon>
    </lineage>
</organism>
<feature type="chain" id="PRO_5028146403" evidence="1">
    <location>
        <begin position="29"/>
        <end position="217"/>
    </location>
</feature>
<evidence type="ECO:0000313" key="2">
    <source>
        <dbReference type="EMBL" id="CAA6829723.1"/>
    </source>
</evidence>
<dbReference type="EMBL" id="CACVAT010000546">
    <property type="protein sequence ID" value="CAA6829723.1"/>
    <property type="molecule type" value="Genomic_DNA"/>
</dbReference>
<evidence type="ECO:0000256" key="1">
    <source>
        <dbReference type="SAM" id="SignalP"/>
    </source>
</evidence>
<dbReference type="InterPro" id="IPR045767">
    <property type="entry name" value="DUF6134"/>
</dbReference>
<gene>
    <name evidence="2" type="ORF">HELGO_WM7567</name>
</gene>
<feature type="signal peptide" evidence="1">
    <location>
        <begin position="1"/>
        <end position="28"/>
    </location>
</feature>
<dbReference type="Pfam" id="PF19630">
    <property type="entry name" value="DUF6134"/>
    <property type="match status" value="1"/>
</dbReference>
<reference evidence="2" key="1">
    <citation type="submission" date="2020-01" db="EMBL/GenBank/DDBJ databases">
        <authorList>
            <person name="Meier V. D."/>
            <person name="Meier V D."/>
        </authorList>
    </citation>
    <scope>NUCLEOTIDE SEQUENCE</scope>
    <source>
        <strain evidence="2">HLG_WM_MAG_09</strain>
    </source>
</reference>
<proteinExistence type="predicted"/>
<name>A0A6S6UMW6_9GAMM</name>
<keyword evidence="1" id="KW-0732">Signal</keyword>
<accession>A0A6S6UMW6</accession>
<protein>
    <submittedName>
        <fullName evidence="2">Uncharacterized protein</fullName>
    </submittedName>
</protein>
<sequence length="217" mass="24536">MKTNTRTHWLRSAFFALLALGTALPLQAANNDNWRFQVLLDDKPIGQHNFTVTHNNGQTQISNSARFAVKFLGFTAYTYQHNDTEVWQNNCLSSMQANTNDNGEQLVVKAQRNGNILSVNTGKTDKTHTGCQRSFAYWNLAHMKSPQLLNSQTGELVATRLQAMGTETITASGQSVPAQRYRLTGKDIQIDLWYSAQNRWLGLESLKDGRRIRYVLQ</sequence>